<proteinExistence type="predicted"/>
<name>A0A956M1D7_UNCEI</name>
<evidence type="ECO:0000256" key="4">
    <source>
        <dbReference type="PROSITE-ProRule" id="PRU00473"/>
    </source>
</evidence>
<sequence>TAPNMIPTLAYINFKFGTAEISGADPIPVLEEVARIMKERPDLKLKITGHTDNIGSDTANQSLSVRRAETVRNYLVKKGISADRFVTEGQGEAHPIDTNDTEVGRARNRRIEFSVVQ</sequence>
<gene>
    <name evidence="6" type="ORF">KC729_15100</name>
</gene>
<protein>
    <submittedName>
        <fullName evidence="6">OmpA family protein</fullName>
    </submittedName>
</protein>
<dbReference type="InterPro" id="IPR006664">
    <property type="entry name" value="OMP_bac"/>
</dbReference>
<keyword evidence="2 4" id="KW-0472">Membrane</keyword>
<reference evidence="6" key="1">
    <citation type="submission" date="2020-04" db="EMBL/GenBank/DDBJ databases">
        <authorList>
            <person name="Zhang T."/>
        </authorList>
    </citation>
    <scope>NUCLEOTIDE SEQUENCE</scope>
    <source>
        <strain evidence="6">HKST-UBA01</strain>
    </source>
</reference>
<dbReference type="PANTHER" id="PTHR30329">
    <property type="entry name" value="STATOR ELEMENT OF FLAGELLAR MOTOR COMPLEX"/>
    <property type="match status" value="1"/>
</dbReference>
<evidence type="ECO:0000256" key="3">
    <source>
        <dbReference type="ARBA" id="ARBA00023237"/>
    </source>
</evidence>
<keyword evidence="3" id="KW-0998">Cell outer membrane</keyword>
<dbReference type="Pfam" id="PF00691">
    <property type="entry name" value="OmpA"/>
    <property type="match status" value="1"/>
</dbReference>
<dbReference type="PRINTS" id="PR01021">
    <property type="entry name" value="OMPADOMAIN"/>
</dbReference>
<dbReference type="Proteomes" id="UP000697710">
    <property type="component" value="Unassembled WGS sequence"/>
</dbReference>
<dbReference type="PROSITE" id="PS51123">
    <property type="entry name" value="OMPA_2"/>
    <property type="match status" value="1"/>
</dbReference>
<dbReference type="Gene3D" id="3.30.1330.60">
    <property type="entry name" value="OmpA-like domain"/>
    <property type="match status" value="1"/>
</dbReference>
<organism evidence="6 7">
    <name type="scientific">Eiseniibacteriota bacterium</name>
    <dbReference type="NCBI Taxonomy" id="2212470"/>
    <lineage>
        <taxon>Bacteria</taxon>
        <taxon>Candidatus Eiseniibacteriota</taxon>
    </lineage>
</organism>
<evidence type="ECO:0000313" key="6">
    <source>
        <dbReference type="EMBL" id="MCA9729018.1"/>
    </source>
</evidence>
<comment type="caution">
    <text evidence="6">The sequence shown here is derived from an EMBL/GenBank/DDBJ whole genome shotgun (WGS) entry which is preliminary data.</text>
</comment>
<dbReference type="PRINTS" id="PR01023">
    <property type="entry name" value="NAFLGMOTY"/>
</dbReference>
<dbReference type="InterPro" id="IPR006665">
    <property type="entry name" value="OmpA-like"/>
</dbReference>
<reference evidence="6" key="2">
    <citation type="journal article" date="2021" name="Microbiome">
        <title>Successional dynamics and alternative stable states in a saline activated sludge microbial community over 9 years.</title>
        <authorList>
            <person name="Wang Y."/>
            <person name="Ye J."/>
            <person name="Ju F."/>
            <person name="Liu L."/>
            <person name="Boyd J.A."/>
            <person name="Deng Y."/>
            <person name="Parks D.H."/>
            <person name="Jiang X."/>
            <person name="Yin X."/>
            <person name="Woodcroft B.J."/>
            <person name="Tyson G.W."/>
            <person name="Hugenholtz P."/>
            <person name="Polz M.F."/>
            <person name="Zhang T."/>
        </authorList>
    </citation>
    <scope>NUCLEOTIDE SEQUENCE</scope>
    <source>
        <strain evidence="6">HKST-UBA01</strain>
    </source>
</reference>
<dbReference type="InterPro" id="IPR036737">
    <property type="entry name" value="OmpA-like_sf"/>
</dbReference>
<feature type="domain" description="OmpA-like" evidence="5">
    <location>
        <begin position="1"/>
        <end position="117"/>
    </location>
</feature>
<evidence type="ECO:0000256" key="1">
    <source>
        <dbReference type="ARBA" id="ARBA00004442"/>
    </source>
</evidence>
<evidence type="ECO:0000256" key="2">
    <source>
        <dbReference type="ARBA" id="ARBA00023136"/>
    </source>
</evidence>
<dbReference type="GO" id="GO:0009279">
    <property type="term" value="C:cell outer membrane"/>
    <property type="evidence" value="ECO:0007669"/>
    <property type="project" value="UniProtKB-SubCell"/>
</dbReference>
<evidence type="ECO:0000313" key="7">
    <source>
        <dbReference type="Proteomes" id="UP000697710"/>
    </source>
</evidence>
<feature type="non-terminal residue" evidence="6">
    <location>
        <position position="1"/>
    </location>
</feature>
<dbReference type="InterPro" id="IPR050330">
    <property type="entry name" value="Bact_OuterMem_StrucFunc"/>
</dbReference>
<dbReference type="AlphaFoldDB" id="A0A956M1D7"/>
<dbReference type="CDD" id="cd07185">
    <property type="entry name" value="OmpA_C-like"/>
    <property type="match status" value="1"/>
</dbReference>
<evidence type="ECO:0000259" key="5">
    <source>
        <dbReference type="PROSITE" id="PS51123"/>
    </source>
</evidence>
<accession>A0A956M1D7</accession>
<dbReference type="PANTHER" id="PTHR30329:SF21">
    <property type="entry name" value="LIPOPROTEIN YIAD-RELATED"/>
    <property type="match status" value="1"/>
</dbReference>
<comment type="subcellular location">
    <subcellularLocation>
        <location evidence="1">Cell outer membrane</location>
    </subcellularLocation>
</comment>
<dbReference type="SUPFAM" id="SSF103088">
    <property type="entry name" value="OmpA-like"/>
    <property type="match status" value="1"/>
</dbReference>
<dbReference type="EMBL" id="JAGQHR010000547">
    <property type="protein sequence ID" value="MCA9729018.1"/>
    <property type="molecule type" value="Genomic_DNA"/>
</dbReference>